<evidence type="ECO:0000313" key="3">
    <source>
        <dbReference type="EMBL" id="CBS88843.1"/>
    </source>
</evidence>
<keyword evidence="4" id="KW-1185">Reference proteome</keyword>
<dbReference type="Gene3D" id="3.40.630.30">
    <property type="match status" value="1"/>
</dbReference>
<evidence type="ECO:0000313" key="4">
    <source>
        <dbReference type="Proteomes" id="UP000005667"/>
    </source>
</evidence>
<sequence length="414" mass="45541">MSIWPRTDSDGIASDTATGTAIQSTYPPSATIDIALHPLPPLPKLAQVWADLEARADSSFFLSWSWICPWLAQLPAGIEARLLLVRRGGEPVGLAVLCPRRRRRLGLLPSRCWMLHETGDRGYDRLFMEYNGILADRRFADEVTDAALHWLGDRLSANDELVLGGLTPAAERAARRVAARTGHSLQLRIADSAQWVDMAPVRAAGGDFRAGLGRNTRAAVNRSERLYRGRGALDYRVAKTVEEALEDFAALEVLHQASWQARGQAGAFANPAFRPFHEQLIAQGVPGGAVRLCRISAGGQPLGYLYNFVHRNRVLNYQGGFAFEADNRLKPGLLSHVLGIEDALARGEDCYDFMSTPAGHKPLLSNAEQPMNWLTLGPDRVSRRVEAHCRRARGLMADAVKRSLRSWTAPAKGI</sequence>
<accession>G7ZBQ8</accession>
<dbReference type="RefSeq" id="WP_014188297.1">
    <property type="nucleotide sequence ID" value="NC_016585.1"/>
</dbReference>
<dbReference type="SUPFAM" id="SSF55729">
    <property type="entry name" value="Acyl-CoA N-acyltransferases (Nat)"/>
    <property type="match status" value="1"/>
</dbReference>
<gene>
    <name evidence="3" type="ordered locus">AZOLI_p10610</name>
</gene>
<dbReference type="Proteomes" id="UP000005667">
    <property type="component" value="Plasmid AZO_p1"/>
</dbReference>
<dbReference type="HOGENOM" id="CLU_046277_4_0_5"/>
<geneLocation type="plasmid" evidence="3 4">
    <name>AZO_p1</name>
</geneLocation>
<protein>
    <recommendedName>
        <fullName evidence="2">BioF2-like acetyltransferase domain-containing protein</fullName>
    </recommendedName>
</protein>
<dbReference type="Pfam" id="PF13480">
    <property type="entry name" value="Acetyltransf_6"/>
    <property type="match status" value="1"/>
</dbReference>
<dbReference type="InterPro" id="IPR038740">
    <property type="entry name" value="BioF2-like_GNAT_dom"/>
</dbReference>
<dbReference type="KEGG" id="ali:AZOLI_p10610"/>
<dbReference type="OrthoDB" id="9808976at2"/>
<evidence type="ECO:0000259" key="2">
    <source>
        <dbReference type="Pfam" id="PF13480"/>
    </source>
</evidence>
<organism evidence="3 4">
    <name type="scientific">Azospirillum lipoferum (strain 4B)</name>
    <dbReference type="NCBI Taxonomy" id="862719"/>
    <lineage>
        <taxon>Bacteria</taxon>
        <taxon>Pseudomonadati</taxon>
        <taxon>Pseudomonadota</taxon>
        <taxon>Alphaproteobacteria</taxon>
        <taxon>Rhodospirillales</taxon>
        <taxon>Azospirillaceae</taxon>
        <taxon>Azospirillum</taxon>
    </lineage>
</organism>
<keyword evidence="3" id="KW-0614">Plasmid</keyword>
<name>G7ZBQ8_AZOL4</name>
<dbReference type="InterPro" id="IPR016181">
    <property type="entry name" value="Acyl_CoA_acyltransferase"/>
</dbReference>
<dbReference type="EMBL" id="FQ311869">
    <property type="protein sequence ID" value="CBS88843.1"/>
    <property type="molecule type" value="Genomic_DNA"/>
</dbReference>
<dbReference type="AlphaFoldDB" id="G7ZBQ8"/>
<feature type="region of interest" description="Disordered" evidence="1">
    <location>
        <begin position="1"/>
        <end position="20"/>
    </location>
</feature>
<feature type="domain" description="BioF2-like acetyltransferase" evidence="2">
    <location>
        <begin position="214"/>
        <end position="361"/>
    </location>
</feature>
<proteinExistence type="predicted"/>
<evidence type="ECO:0000256" key="1">
    <source>
        <dbReference type="SAM" id="MobiDB-lite"/>
    </source>
</evidence>
<reference evidence="4" key="1">
    <citation type="journal article" date="2011" name="PLoS Genet.">
        <title>Azospirillum genomes reveal transition of bacteria from aquatic to terrestrial environments.</title>
        <authorList>
            <person name="Wisniewski-Dye F."/>
            <person name="Borziak K."/>
            <person name="Khalsa-Moyers G."/>
            <person name="Alexandre G."/>
            <person name="Sukharnikov L.O."/>
            <person name="Wuichet K."/>
            <person name="Hurst G.B."/>
            <person name="McDonald W.H."/>
            <person name="Robertson J.S."/>
            <person name="Barbe V."/>
            <person name="Calteau A."/>
            <person name="Rouy Z."/>
            <person name="Mangenot S."/>
            <person name="Prigent-Combaret C."/>
            <person name="Normand P."/>
            <person name="Boyer M."/>
            <person name="Siguier P."/>
            <person name="Dessaux Y."/>
            <person name="Elmerich C."/>
            <person name="Condemine G."/>
            <person name="Krishnen G."/>
            <person name="Kennedy I."/>
            <person name="Paterson A.H."/>
            <person name="Gonzalez V."/>
            <person name="Mavingui P."/>
            <person name="Zhulin I.B."/>
        </authorList>
    </citation>
    <scope>NUCLEOTIDE SEQUENCE [LARGE SCALE GENOMIC DNA]</scope>
    <source>
        <strain evidence="4">4B</strain>
    </source>
</reference>